<comment type="caution">
    <text evidence="1">The sequence shown here is derived from an EMBL/GenBank/DDBJ whole genome shotgun (WGS) entry which is preliminary data.</text>
</comment>
<name>A0A7J8S6N5_GOSDV</name>
<accession>A0A7J8S6N5</accession>
<protein>
    <submittedName>
        <fullName evidence="1">Uncharacterized protein</fullName>
    </submittedName>
</protein>
<keyword evidence="2" id="KW-1185">Reference proteome</keyword>
<dbReference type="AlphaFoldDB" id="A0A7J8S6N5"/>
<dbReference type="Proteomes" id="UP000593561">
    <property type="component" value="Unassembled WGS sequence"/>
</dbReference>
<sequence>MGLIVCIFRLMDNPFRST</sequence>
<dbReference type="EMBL" id="JABFAC010000008">
    <property type="protein sequence ID" value="MBA0621744.1"/>
    <property type="molecule type" value="Genomic_DNA"/>
</dbReference>
<evidence type="ECO:0000313" key="1">
    <source>
        <dbReference type="EMBL" id="MBA0621744.1"/>
    </source>
</evidence>
<gene>
    <name evidence="1" type="ORF">Godav_007343</name>
</gene>
<proteinExistence type="predicted"/>
<evidence type="ECO:0000313" key="2">
    <source>
        <dbReference type="Proteomes" id="UP000593561"/>
    </source>
</evidence>
<organism evidence="1 2">
    <name type="scientific">Gossypium davidsonii</name>
    <name type="common">Davidson's cotton</name>
    <name type="synonym">Gossypium klotzschianum subsp. davidsonii</name>
    <dbReference type="NCBI Taxonomy" id="34287"/>
    <lineage>
        <taxon>Eukaryota</taxon>
        <taxon>Viridiplantae</taxon>
        <taxon>Streptophyta</taxon>
        <taxon>Embryophyta</taxon>
        <taxon>Tracheophyta</taxon>
        <taxon>Spermatophyta</taxon>
        <taxon>Magnoliopsida</taxon>
        <taxon>eudicotyledons</taxon>
        <taxon>Gunneridae</taxon>
        <taxon>Pentapetalae</taxon>
        <taxon>rosids</taxon>
        <taxon>malvids</taxon>
        <taxon>Malvales</taxon>
        <taxon>Malvaceae</taxon>
        <taxon>Malvoideae</taxon>
        <taxon>Gossypium</taxon>
    </lineage>
</organism>
<reference evidence="1 2" key="1">
    <citation type="journal article" date="2019" name="Genome Biol. Evol.">
        <title>Insights into the evolution of the New World diploid cottons (Gossypium, subgenus Houzingenia) based on genome sequencing.</title>
        <authorList>
            <person name="Grover C.E."/>
            <person name="Arick M.A. 2nd"/>
            <person name="Thrash A."/>
            <person name="Conover J.L."/>
            <person name="Sanders W.S."/>
            <person name="Peterson D.G."/>
            <person name="Frelichowski J.E."/>
            <person name="Scheffler J.A."/>
            <person name="Scheffler B.E."/>
            <person name="Wendel J.F."/>
        </authorList>
    </citation>
    <scope>NUCLEOTIDE SEQUENCE [LARGE SCALE GENOMIC DNA]</scope>
    <source>
        <strain evidence="1">27</strain>
        <tissue evidence="1">Leaf</tissue>
    </source>
</reference>